<gene>
    <name evidence="6" type="ORF">QTP70_005753</name>
</gene>
<keyword evidence="3 4" id="KW-0833">Ubl conjugation pathway</keyword>
<dbReference type="PROSITE" id="PS50237">
    <property type="entry name" value="HECT"/>
    <property type="match status" value="1"/>
</dbReference>
<evidence type="ECO:0000256" key="4">
    <source>
        <dbReference type="PROSITE-ProRule" id="PRU00104"/>
    </source>
</evidence>
<evidence type="ECO:0000256" key="2">
    <source>
        <dbReference type="ARBA" id="ARBA00022737"/>
    </source>
</evidence>
<dbReference type="InterPro" id="IPR035983">
    <property type="entry name" value="Hect_E3_ubiquitin_ligase"/>
</dbReference>
<dbReference type="Gene3D" id="3.90.1750.10">
    <property type="entry name" value="Hect, E3 ligase catalytic domains"/>
    <property type="match status" value="1"/>
</dbReference>
<dbReference type="Gene3D" id="3.30.2160.10">
    <property type="entry name" value="Hect, E3 ligase catalytic domain"/>
    <property type="match status" value="1"/>
</dbReference>
<dbReference type="InterPro" id="IPR000569">
    <property type="entry name" value="HECT_dom"/>
</dbReference>
<dbReference type="EMBL" id="JAUCMX010000002">
    <property type="protein sequence ID" value="KAK3553579.1"/>
    <property type="molecule type" value="Genomic_DNA"/>
</dbReference>
<dbReference type="PANTHER" id="PTHR45622:SF73">
    <property type="entry name" value="E3 UBIQUITIN-PROTEIN LIGASE HERC4-LIKE ISOFORM X1-RELATED"/>
    <property type="match status" value="1"/>
</dbReference>
<dbReference type="AlphaFoldDB" id="A0AAE0VCR2"/>
<protein>
    <recommendedName>
        <fullName evidence="5">HECT domain-containing protein</fullName>
    </recommendedName>
</protein>
<dbReference type="InterPro" id="IPR051709">
    <property type="entry name" value="Ub-ligase/GTPase-reg"/>
</dbReference>
<keyword evidence="1" id="KW-0808">Transferase</keyword>
<evidence type="ECO:0000313" key="7">
    <source>
        <dbReference type="Proteomes" id="UP001274896"/>
    </source>
</evidence>
<feature type="domain" description="HECT" evidence="5">
    <location>
        <begin position="201"/>
        <end position="452"/>
    </location>
</feature>
<name>A0AAE0VCR2_9TELE</name>
<sequence>MFSSASFINGSFIDKSDKHYKTSVGMSGLDLSLSRLAFEKMAKKDKVLSMVETAVEKDLLPSSGSTAAGVEALRVYLILSELLRVLKKQRRGTELTISLASAILKLEPQSMDVLSSLWTNLPYCYYRTLVKMFHSVCSHFLLLMMTTICDHWTKVEPVLKVLQKLYNINSQRAVRLTEGYFLIKDFDYFFEMDSWFLLFSNYEQLYIIINFLVKFALEAGIDDGALSAEFFTLLGKKIATDSSVIQASEDSGLFWFSADDSGSSHEELFYIGVICGMAFYNRNFMYIGFPVALFKKLLNIRPTFRDLEELSPVEARSLKNLLAEDEDVVYLLDLDFTVKGKELIPNGAKVPVTKANRQKYVDLYIDFVFNKSVENQFGKFEKGFSHGNPFNFWKIFKPEELRDLLYGTAKYEWKELQKDVTYERCGPSDELIQNFWSVFFELDEEQRKKFLKNLNIFSSATSSSDSCLFLSDTVSKPYSMAGLTTVLYTFPLILADIF</sequence>
<accession>A0AAE0VCR2</accession>
<keyword evidence="7" id="KW-1185">Reference proteome</keyword>
<dbReference type="SMART" id="SM00119">
    <property type="entry name" value="HECTc"/>
    <property type="match status" value="1"/>
</dbReference>
<comment type="caution">
    <text evidence="4">Lacks conserved residue(s) required for the propagation of feature annotation.</text>
</comment>
<evidence type="ECO:0000256" key="1">
    <source>
        <dbReference type="ARBA" id="ARBA00022679"/>
    </source>
</evidence>
<evidence type="ECO:0000313" key="6">
    <source>
        <dbReference type="EMBL" id="KAK3553579.1"/>
    </source>
</evidence>
<keyword evidence="2" id="KW-0677">Repeat</keyword>
<dbReference type="Pfam" id="PF00632">
    <property type="entry name" value="HECT"/>
    <property type="match status" value="1"/>
</dbReference>
<reference evidence="6" key="1">
    <citation type="submission" date="2023-06" db="EMBL/GenBank/DDBJ databases">
        <title>Male Hemibagrus guttatus genome.</title>
        <authorList>
            <person name="Bian C."/>
        </authorList>
    </citation>
    <scope>NUCLEOTIDE SEQUENCE</scope>
    <source>
        <strain evidence="6">Male_cb2023</strain>
        <tissue evidence="6">Muscle</tissue>
    </source>
</reference>
<dbReference type="Proteomes" id="UP001274896">
    <property type="component" value="Unassembled WGS sequence"/>
</dbReference>
<dbReference type="GO" id="GO:0016567">
    <property type="term" value="P:protein ubiquitination"/>
    <property type="evidence" value="ECO:0007669"/>
    <property type="project" value="TreeGrafter"/>
</dbReference>
<dbReference type="SUPFAM" id="SSF56204">
    <property type="entry name" value="Hect, E3 ligase catalytic domain"/>
    <property type="match status" value="1"/>
</dbReference>
<comment type="caution">
    <text evidence="6">The sequence shown here is derived from an EMBL/GenBank/DDBJ whole genome shotgun (WGS) entry which is preliminary data.</text>
</comment>
<evidence type="ECO:0000256" key="3">
    <source>
        <dbReference type="ARBA" id="ARBA00022786"/>
    </source>
</evidence>
<dbReference type="GO" id="GO:0006511">
    <property type="term" value="P:ubiquitin-dependent protein catabolic process"/>
    <property type="evidence" value="ECO:0007669"/>
    <property type="project" value="TreeGrafter"/>
</dbReference>
<proteinExistence type="predicted"/>
<organism evidence="6 7">
    <name type="scientific">Hemibagrus guttatus</name>
    <dbReference type="NCBI Taxonomy" id="175788"/>
    <lineage>
        <taxon>Eukaryota</taxon>
        <taxon>Metazoa</taxon>
        <taxon>Chordata</taxon>
        <taxon>Craniata</taxon>
        <taxon>Vertebrata</taxon>
        <taxon>Euteleostomi</taxon>
        <taxon>Actinopterygii</taxon>
        <taxon>Neopterygii</taxon>
        <taxon>Teleostei</taxon>
        <taxon>Ostariophysi</taxon>
        <taxon>Siluriformes</taxon>
        <taxon>Bagridae</taxon>
        <taxon>Hemibagrus</taxon>
    </lineage>
</organism>
<dbReference type="Gene3D" id="3.30.2410.10">
    <property type="entry name" value="Hect, E3 ligase catalytic domain"/>
    <property type="match status" value="1"/>
</dbReference>
<dbReference type="PANTHER" id="PTHR45622">
    <property type="entry name" value="UBIQUITIN-PROTEIN LIGASE E3A-RELATED"/>
    <property type="match status" value="1"/>
</dbReference>
<evidence type="ECO:0000259" key="5">
    <source>
        <dbReference type="PROSITE" id="PS50237"/>
    </source>
</evidence>
<dbReference type="GO" id="GO:0005737">
    <property type="term" value="C:cytoplasm"/>
    <property type="evidence" value="ECO:0007669"/>
    <property type="project" value="TreeGrafter"/>
</dbReference>
<dbReference type="GO" id="GO:0061630">
    <property type="term" value="F:ubiquitin protein ligase activity"/>
    <property type="evidence" value="ECO:0007669"/>
    <property type="project" value="TreeGrafter"/>
</dbReference>